<proteinExistence type="predicted"/>
<accession>A0A140NTC2</accession>
<dbReference type="RefSeq" id="WP_014657900.1">
    <property type="nucleotide sequence ID" value="NC_017731.1"/>
</dbReference>
<reference evidence="1 2" key="1">
    <citation type="journal article" date="2012" name="J. Bacteriol.">
        <title>Complete Genome Sequence of Providencia stuartii Clinical Isolate MRSN 2154.</title>
        <authorList>
            <person name="Clifford R.J."/>
            <person name="Hang J."/>
            <person name="Riley M.C."/>
            <person name="Onmus-Leone F."/>
            <person name="Kuschner R.A."/>
            <person name="Lesho E.P."/>
            <person name="Waterman P.E."/>
        </authorList>
    </citation>
    <scope>NUCLEOTIDE SEQUENCE [LARGE SCALE GENOMIC DNA]</scope>
    <source>
        <strain evidence="1 2">MRSN 2154</strain>
    </source>
</reference>
<organism evidence="1 2">
    <name type="scientific">Providencia stuartii (strain MRSN 2154)</name>
    <dbReference type="NCBI Taxonomy" id="1157951"/>
    <lineage>
        <taxon>Bacteria</taxon>
        <taxon>Pseudomonadati</taxon>
        <taxon>Pseudomonadota</taxon>
        <taxon>Gammaproteobacteria</taxon>
        <taxon>Enterobacterales</taxon>
        <taxon>Morganellaceae</taxon>
        <taxon>Providencia</taxon>
    </lineage>
</organism>
<evidence type="ECO:0000313" key="1">
    <source>
        <dbReference type="EMBL" id="AFH95202.1"/>
    </source>
</evidence>
<sequence length="127" mass="14274">MGFITEQEVAQALGDIWSNQSEGDKARLLSQSEAYLIARNVRPYDDADDVPAPLKLASYEIIKGVINKQLYQGQAQELKAKTVKGGSVEVSKTYQDGSYELNATEQYIQDLIKPYSKRRSVVFLKRV</sequence>
<dbReference type="AlphaFoldDB" id="A0A140NTC2"/>
<dbReference type="Proteomes" id="UP000005012">
    <property type="component" value="Chromosome"/>
</dbReference>
<dbReference type="HOGENOM" id="CLU_161809_0_0_6"/>
<name>A0A140NTC2_PROSM</name>
<dbReference type="KEGG" id="psi:S70_16950"/>
<reference evidence="2" key="2">
    <citation type="submission" date="2012-04" db="EMBL/GenBank/DDBJ databases">
        <title>Complete genome sequence of Providencia stuartii clinical isolate MRSN 2154.</title>
        <authorList>
            <person name="Clifford R.J."/>
            <person name="Hang J."/>
            <person name="Riley M.C."/>
            <person name="Onmus-Leone F."/>
            <person name="Kuschner R.A."/>
            <person name="Lesho E.P."/>
            <person name="Waterman P.E."/>
        </authorList>
    </citation>
    <scope>NUCLEOTIDE SEQUENCE [LARGE SCALE GENOMIC DNA]</scope>
    <source>
        <strain evidence="2">MRSN 2154</strain>
    </source>
</reference>
<protein>
    <submittedName>
        <fullName evidence="1">Uncharacterized protein</fullName>
    </submittedName>
</protein>
<dbReference type="PATRIC" id="fig|1157951.4.peg.3403"/>
<dbReference type="EMBL" id="CP003488">
    <property type="protein sequence ID" value="AFH95202.1"/>
    <property type="molecule type" value="Genomic_DNA"/>
</dbReference>
<evidence type="ECO:0000313" key="2">
    <source>
        <dbReference type="Proteomes" id="UP000005012"/>
    </source>
</evidence>
<dbReference type="OrthoDB" id="6690496at2"/>
<gene>
    <name evidence="1" type="ordered locus">S70_16950</name>
</gene>